<keyword evidence="2" id="KW-0436">Ligase</keyword>
<protein>
    <submittedName>
        <fullName evidence="2">Phosphopantothenate cysteine ligase</fullName>
    </submittedName>
</protein>
<dbReference type="PATRIC" id="fig|1415168.3.peg.1050"/>
<name>A0A084AC22_LACLC</name>
<evidence type="ECO:0000259" key="1">
    <source>
        <dbReference type="Pfam" id="PF04127"/>
    </source>
</evidence>
<comment type="caution">
    <text evidence="2">The sequence shown here is derived from an EMBL/GenBank/DDBJ whole genome shotgun (WGS) entry which is preliminary data.</text>
</comment>
<dbReference type="Gene3D" id="3.40.50.10300">
    <property type="entry name" value="CoaB-like"/>
    <property type="match status" value="1"/>
</dbReference>
<proteinExistence type="predicted"/>
<dbReference type="Proteomes" id="UP000028401">
    <property type="component" value="Unassembled WGS sequence"/>
</dbReference>
<dbReference type="NCBIfam" id="TIGR02114">
    <property type="entry name" value="coaB_strep"/>
    <property type="match status" value="1"/>
</dbReference>
<dbReference type="GO" id="GO:0015937">
    <property type="term" value="P:coenzyme A biosynthetic process"/>
    <property type="evidence" value="ECO:0007669"/>
    <property type="project" value="UniProtKB-ARBA"/>
</dbReference>
<dbReference type="SMR" id="A0A084AC22"/>
<sequence length="231" mass="25626">MKVLITSGGTTEPIDEVRGISNFATGSLGKLAAEKFLQAGHEVFLLAGLQAVLPENDAHLTHIPIEGTKDLYQQMEKLVPKMDVVIHSMAVSDYRPVYMTGLENFSGSLSVDELLDYRPEQVGKISSKSDHQIMLLEKTPKIISYIKKWNPKVLLFGFKLLVGVENSELLHVAREKLLTTEADFILANDLKNIEGQKHKALLVSKNEVTALDTKSEIADSLLKISEELKND</sequence>
<evidence type="ECO:0000313" key="2">
    <source>
        <dbReference type="EMBL" id="KEY62851.1"/>
    </source>
</evidence>
<feature type="domain" description="DNA/pantothenate metabolism flavoprotein C-terminal" evidence="1">
    <location>
        <begin position="2"/>
        <end position="97"/>
    </location>
</feature>
<organism evidence="2 3">
    <name type="scientific">Lactococcus cremoris subsp. cremoris GE214</name>
    <dbReference type="NCBI Taxonomy" id="1415168"/>
    <lineage>
        <taxon>Bacteria</taxon>
        <taxon>Bacillati</taxon>
        <taxon>Bacillota</taxon>
        <taxon>Bacilli</taxon>
        <taxon>Lactobacillales</taxon>
        <taxon>Streptococcaceae</taxon>
        <taxon>Lactococcus</taxon>
        <taxon>Lactococcus cremoris subsp. cremoris</taxon>
    </lineage>
</organism>
<dbReference type="AlphaFoldDB" id="A0A084AC22"/>
<accession>A0A084AC22</accession>
<dbReference type="SUPFAM" id="SSF102645">
    <property type="entry name" value="CoaB-like"/>
    <property type="match status" value="1"/>
</dbReference>
<gene>
    <name evidence="2" type="ORF">U725_00989</name>
</gene>
<dbReference type="InterPro" id="IPR035929">
    <property type="entry name" value="CoaB-like_sf"/>
</dbReference>
<dbReference type="NCBIfam" id="NF005231">
    <property type="entry name" value="PRK06732.1"/>
    <property type="match status" value="1"/>
</dbReference>
<dbReference type="Pfam" id="PF04127">
    <property type="entry name" value="DFP"/>
    <property type="match status" value="2"/>
</dbReference>
<reference evidence="2 3" key="1">
    <citation type="submission" date="2014-06" db="EMBL/GenBank/DDBJ databases">
        <title>Draft genome sequence of the putrescine producing strain Lactococcus lactis subsp cremoris GE214.</title>
        <authorList>
            <person name="Ladero V."/>
            <person name="Linares D.M."/>
            <person name="del Rio B."/>
            <person name="Mayo B."/>
            <person name="Martin M.C."/>
            <person name="Fernandez M."/>
            <person name="Alvarez M.A."/>
        </authorList>
    </citation>
    <scope>NUCLEOTIDE SEQUENCE [LARGE SCALE GENOMIC DNA]</scope>
    <source>
        <strain evidence="2 3">GE214</strain>
    </source>
</reference>
<dbReference type="GO" id="GO:0016874">
    <property type="term" value="F:ligase activity"/>
    <property type="evidence" value="ECO:0007669"/>
    <property type="project" value="UniProtKB-KW"/>
</dbReference>
<dbReference type="RefSeq" id="WP_011834575.1">
    <property type="nucleotide sequence ID" value="NZ_AZSI01000021.1"/>
</dbReference>
<feature type="domain" description="DNA/pantothenate metabolism flavoprotein C-terminal" evidence="1">
    <location>
        <begin position="116"/>
        <end position="223"/>
    </location>
</feature>
<dbReference type="InterPro" id="IPR007085">
    <property type="entry name" value="DNA/pantothenate-metab_flavo_C"/>
</dbReference>
<dbReference type="EMBL" id="AZSI01000021">
    <property type="protein sequence ID" value="KEY62851.1"/>
    <property type="molecule type" value="Genomic_DNA"/>
</dbReference>
<dbReference type="InterPro" id="IPR011848">
    <property type="entry name" value="CoaB_strep"/>
</dbReference>
<evidence type="ECO:0000313" key="3">
    <source>
        <dbReference type="Proteomes" id="UP000028401"/>
    </source>
</evidence>